<keyword evidence="2" id="KW-0812">Transmembrane</keyword>
<feature type="compositionally biased region" description="Basic and acidic residues" evidence="1">
    <location>
        <begin position="577"/>
        <end position="586"/>
    </location>
</feature>
<dbReference type="OrthoDB" id="9804023at2"/>
<comment type="caution">
    <text evidence="4">The sequence shown here is derived from an EMBL/GenBank/DDBJ whole genome shotgun (WGS) entry which is preliminary data.</text>
</comment>
<dbReference type="SUPFAM" id="SSF54001">
    <property type="entry name" value="Cysteine proteinases"/>
    <property type="match status" value="1"/>
</dbReference>
<dbReference type="Pfam" id="PF13559">
    <property type="entry name" value="DUF4129"/>
    <property type="match status" value="1"/>
</dbReference>
<dbReference type="InterPro" id="IPR025403">
    <property type="entry name" value="TgpA-like_C"/>
</dbReference>
<proteinExistence type="predicted"/>
<reference evidence="4 5" key="1">
    <citation type="submission" date="2018-08" db="EMBL/GenBank/DDBJ databases">
        <title>Sequencing the genomes of 1000 actinobacteria strains.</title>
        <authorList>
            <person name="Klenk H.-P."/>
        </authorList>
    </citation>
    <scope>NUCLEOTIDE SEQUENCE [LARGE SCALE GENOMIC DNA]</scope>
    <source>
        <strain evidence="4 5">DSM 22891</strain>
    </source>
</reference>
<evidence type="ECO:0000256" key="2">
    <source>
        <dbReference type="SAM" id="Phobius"/>
    </source>
</evidence>
<dbReference type="Gene3D" id="3.10.620.30">
    <property type="match status" value="1"/>
</dbReference>
<dbReference type="Proteomes" id="UP000256485">
    <property type="component" value="Unassembled WGS sequence"/>
</dbReference>
<dbReference type="SMART" id="SM00460">
    <property type="entry name" value="TGc"/>
    <property type="match status" value="1"/>
</dbReference>
<dbReference type="InterPro" id="IPR021878">
    <property type="entry name" value="TgpA_N"/>
</dbReference>
<feature type="region of interest" description="Disordered" evidence="1">
    <location>
        <begin position="553"/>
        <end position="590"/>
    </location>
</feature>
<dbReference type="InterPro" id="IPR052901">
    <property type="entry name" value="Bact_TGase-like"/>
</dbReference>
<keyword evidence="2" id="KW-1133">Transmembrane helix</keyword>
<dbReference type="Pfam" id="PF11992">
    <property type="entry name" value="TgpA_N"/>
    <property type="match status" value="1"/>
</dbReference>
<dbReference type="Pfam" id="PF01841">
    <property type="entry name" value="Transglut_core"/>
    <property type="match status" value="1"/>
</dbReference>
<evidence type="ECO:0000259" key="3">
    <source>
        <dbReference type="SMART" id="SM00460"/>
    </source>
</evidence>
<keyword evidence="5" id="KW-1185">Reference proteome</keyword>
<feature type="transmembrane region" description="Helical" evidence="2">
    <location>
        <begin position="142"/>
        <end position="159"/>
    </location>
</feature>
<accession>A0A3D9V707</accession>
<dbReference type="InterPro" id="IPR038765">
    <property type="entry name" value="Papain-like_cys_pep_sf"/>
</dbReference>
<feature type="domain" description="Transglutaminase-like" evidence="3">
    <location>
        <begin position="479"/>
        <end position="549"/>
    </location>
</feature>
<dbReference type="AlphaFoldDB" id="A0A3D9V707"/>
<protein>
    <submittedName>
        <fullName evidence="4">Uncharacterized protein DUF4129</fullName>
    </submittedName>
</protein>
<feature type="transmembrane region" description="Helical" evidence="2">
    <location>
        <begin position="31"/>
        <end position="50"/>
    </location>
</feature>
<feature type="transmembrane region" description="Helical" evidence="2">
    <location>
        <begin position="57"/>
        <end position="76"/>
    </location>
</feature>
<keyword evidence="2" id="KW-0472">Membrane</keyword>
<feature type="region of interest" description="Disordered" evidence="1">
    <location>
        <begin position="309"/>
        <end position="337"/>
    </location>
</feature>
<dbReference type="EMBL" id="QTUC01000001">
    <property type="protein sequence ID" value="REF34825.1"/>
    <property type="molecule type" value="Genomic_DNA"/>
</dbReference>
<gene>
    <name evidence="4" type="ORF">DFJ64_0191</name>
</gene>
<dbReference type="PANTHER" id="PTHR42736">
    <property type="entry name" value="PROTEIN-GLUTAMINE GAMMA-GLUTAMYLTRANSFERASE"/>
    <property type="match status" value="1"/>
</dbReference>
<sequence>MISALRTTAAGAIATLLASLALLPAMQSQAWLWPTAFAVVFVAATGFGLRHLGTPRLLIPLGQLAALGWAATLVYANDELRFGFLPSSESVRTLVERINDGLLVVVRFAAPVPHDPDLVVVTALGVGLVAIVVDTMVATFRLAPWAGLPLLLLYSIPATTVADGISPFAFILPAIGYIALLVSEGRERLNRWGRVVGFADDVAGPQKSVGGSALGQTGRRVGATVICLAVVVPAVLPSLPEGVFGQGDGPGLGNGGGGQTIRVDNPIVDLKRDLRLPQNVPVLRYRTEVNQPDYIKLVTLDEFDGQRWRPSQRSVRDIAGGSGENTLPDPPGLDDRVPRTRVRSTFEIAEALESKWLPTPYPPSALDVPGDWGYDPDTLDIVSKGESSAGLRYEVTTLDVDLQPEGLQAAGPAPSAVHGDYTRLPPDLPRQVVELARQQTAGAATAYEKAVALQRWFRTDFIYDLSVEPGHGGSAMVEFLTDKRGYCEQFAATMAVMARSLGIPARVAVGYLPGTRQPDNSWLVTAHDSHAWPELYFAGYGWVRFEPTPQAQTGMPPTWTVPDSGTTFTPEPGLTGRPEDPREERASAAPVVPTVEPTDMAAPANPGSNGWSLDPVPLLIGAGVLLLLASPMLVRTTIRRVRLARSEPAHLVEGAWRELADACLDYGVAWDASLTPRATGARLLTALPMSVSAAVHRLVGAVERTRYAPEPGSVGSTPRDVRMVIRALREGAPLSRKLLALLLPPSLWRHLPRLWRPITRLFDAVDAIGPRLRQWWSRSDAGGQAAARPGR</sequence>
<name>A0A3D9V707_THECX</name>
<dbReference type="InterPro" id="IPR002931">
    <property type="entry name" value="Transglutaminase-like"/>
</dbReference>
<evidence type="ECO:0000313" key="5">
    <source>
        <dbReference type="Proteomes" id="UP000256485"/>
    </source>
</evidence>
<evidence type="ECO:0000313" key="4">
    <source>
        <dbReference type="EMBL" id="REF34825.1"/>
    </source>
</evidence>
<evidence type="ECO:0000256" key="1">
    <source>
        <dbReference type="SAM" id="MobiDB-lite"/>
    </source>
</evidence>
<feature type="compositionally biased region" description="Polar residues" evidence="1">
    <location>
        <begin position="553"/>
        <end position="569"/>
    </location>
</feature>
<organism evidence="4 5">
    <name type="scientific">Thermasporomyces composti</name>
    <dbReference type="NCBI Taxonomy" id="696763"/>
    <lineage>
        <taxon>Bacteria</taxon>
        <taxon>Bacillati</taxon>
        <taxon>Actinomycetota</taxon>
        <taxon>Actinomycetes</taxon>
        <taxon>Propionibacteriales</taxon>
        <taxon>Nocardioidaceae</taxon>
        <taxon>Thermasporomyces</taxon>
    </lineage>
</organism>
<dbReference type="PANTHER" id="PTHR42736:SF1">
    <property type="entry name" value="PROTEIN-GLUTAMINE GAMMA-GLUTAMYLTRANSFERASE"/>
    <property type="match status" value="1"/>
</dbReference>
<feature type="transmembrane region" description="Helical" evidence="2">
    <location>
        <begin position="118"/>
        <end position="137"/>
    </location>
</feature>
<dbReference type="RefSeq" id="WP_115848720.1">
    <property type="nucleotide sequence ID" value="NZ_QTUC01000001.1"/>
</dbReference>